<protein>
    <submittedName>
        <fullName evidence="1">Uncharacterized protein</fullName>
    </submittedName>
</protein>
<gene>
    <name evidence="1" type="ORF">B0H64DRAFT_26306</name>
</gene>
<dbReference type="RefSeq" id="XP_062664406.1">
    <property type="nucleotide sequence ID" value="XM_062799996.1"/>
</dbReference>
<dbReference type="EMBL" id="JAUEPN010000001">
    <property type="protein sequence ID" value="KAK3300892.1"/>
    <property type="molecule type" value="Genomic_DNA"/>
</dbReference>
<proteinExistence type="predicted"/>
<comment type="caution">
    <text evidence="1">The sequence shown here is derived from an EMBL/GenBank/DDBJ whole genome shotgun (WGS) entry which is preliminary data.</text>
</comment>
<reference evidence="1" key="2">
    <citation type="submission" date="2023-06" db="EMBL/GenBank/DDBJ databases">
        <authorList>
            <consortium name="Lawrence Berkeley National Laboratory"/>
            <person name="Haridas S."/>
            <person name="Hensen N."/>
            <person name="Bonometti L."/>
            <person name="Westerberg I."/>
            <person name="Brannstrom I.O."/>
            <person name="Guillou S."/>
            <person name="Cros-Aarteil S."/>
            <person name="Calhoun S."/>
            <person name="Kuo A."/>
            <person name="Mondo S."/>
            <person name="Pangilinan J."/>
            <person name="Riley R."/>
            <person name="Labutti K."/>
            <person name="Andreopoulos B."/>
            <person name="Lipzen A."/>
            <person name="Chen C."/>
            <person name="Yanf M."/>
            <person name="Daum C."/>
            <person name="Ng V."/>
            <person name="Clum A."/>
            <person name="Steindorff A."/>
            <person name="Ohm R."/>
            <person name="Martin F."/>
            <person name="Silar P."/>
            <person name="Natvig D."/>
            <person name="Lalanne C."/>
            <person name="Gautier V."/>
            <person name="Ament-Velasquez S.L."/>
            <person name="Kruys A."/>
            <person name="Hutchinson M.I."/>
            <person name="Powell A.J."/>
            <person name="Barry K."/>
            <person name="Miller A.N."/>
            <person name="Grigoriev I.V."/>
            <person name="Debuchy R."/>
            <person name="Gladieux P."/>
            <person name="Thoren M.H."/>
            <person name="Johannesson H."/>
        </authorList>
    </citation>
    <scope>NUCLEOTIDE SEQUENCE</scope>
    <source>
        <strain evidence="1">CBS 168.71</strain>
    </source>
</reference>
<name>A0AAE0HQJ2_9PEZI</name>
<dbReference type="Proteomes" id="UP001278766">
    <property type="component" value="Unassembled WGS sequence"/>
</dbReference>
<dbReference type="GeneID" id="87836944"/>
<keyword evidence="2" id="KW-1185">Reference proteome</keyword>
<dbReference type="AlphaFoldDB" id="A0AAE0HQJ2"/>
<evidence type="ECO:0000313" key="1">
    <source>
        <dbReference type="EMBL" id="KAK3300892.1"/>
    </source>
</evidence>
<organism evidence="1 2">
    <name type="scientific">Chaetomium fimeti</name>
    <dbReference type="NCBI Taxonomy" id="1854472"/>
    <lineage>
        <taxon>Eukaryota</taxon>
        <taxon>Fungi</taxon>
        <taxon>Dikarya</taxon>
        <taxon>Ascomycota</taxon>
        <taxon>Pezizomycotina</taxon>
        <taxon>Sordariomycetes</taxon>
        <taxon>Sordariomycetidae</taxon>
        <taxon>Sordariales</taxon>
        <taxon>Chaetomiaceae</taxon>
        <taxon>Chaetomium</taxon>
    </lineage>
</organism>
<evidence type="ECO:0000313" key="2">
    <source>
        <dbReference type="Proteomes" id="UP001278766"/>
    </source>
</evidence>
<accession>A0AAE0HQJ2</accession>
<sequence>MATTRPPTSQIRFPGPLPDDVIVDILAESLSSPPTCALDLLCPEWHICARPDPELERILRTTRVDTYTLPLDPPTATEPFGTISTTFDHTEADHIRLPFMRDPRERFHIATTSGADEQLSPGDPRQAYLITEDDDAKAKLKHAKKQDGSLPRDMQRALMRRWAGRSAVVVSQRPAPRQLHPAWEDMGCQTIHGMMLLRDEAAVRLLPYEDDEFLIQDDPHRAQKRRVLCAADWSEKDVVPFAEEDHPAGQDFLFARIRHLVVKTVPALTEAAFQDVADSPWVEVRSLGSVEAVALWERLEDERLLHFYVRWEAMEQLETLFLDLRGYSAANRTHSNFEVGRIAHMLQGKRLKVLVIAGLRSWHLYPGWEPLTIQDVLAGEWDPILRLYSTGRFGRDINMLKSFRGAVRPGGKLVFVDIDREEPEAD</sequence>
<reference evidence="1" key="1">
    <citation type="journal article" date="2023" name="Mol. Phylogenet. Evol.">
        <title>Genome-scale phylogeny and comparative genomics of the fungal order Sordariales.</title>
        <authorList>
            <person name="Hensen N."/>
            <person name="Bonometti L."/>
            <person name="Westerberg I."/>
            <person name="Brannstrom I.O."/>
            <person name="Guillou S."/>
            <person name="Cros-Aarteil S."/>
            <person name="Calhoun S."/>
            <person name="Haridas S."/>
            <person name="Kuo A."/>
            <person name="Mondo S."/>
            <person name="Pangilinan J."/>
            <person name="Riley R."/>
            <person name="LaButti K."/>
            <person name="Andreopoulos B."/>
            <person name="Lipzen A."/>
            <person name="Chen C."/>
            <person name="Yan M."/>
            <person name="Daum C."/>
            <person name="Ng V."/>
            <person name="Clum A."/>
            <person name="Steindorff A."/>
            <person name="Ohm R.A."/>
            <person name="Martin F."/>
            <person name="Silar P."/>
            <person name="Natvig D.O."/>
            <person name="Lalanne C."/>
            <person name="Gautier V."/>
            <person name="Ament-Velasquez S.L."/>
            <person name="Kruys A."/>
            <person name="Hutchinson M.I."/>
            <person name="Powell A.J."/>
            <person name="Barry K."/>
            <person name="Miller A.N."/>
            <person name="Grigoriev I.V."/>
            <person name="Debuchy R."/>
            <person name="Gladieux P."/>
            <person name="Hiltunen Thoren M."/>
            <person name="Johannesson H."/>
        </authorList>
    </citation>
    <scope>NUCLEOTIDE SEQUENCE</scope>
    <source>
        <strain evidence="1">CBS 168.71</strain>
    </source>
</reference>